<feature type="region of interest" description="Disordered" evidence="5">
    <location>
        <begin position="306"/>
        <end position="343"/>
    </location>
</feature>
<dbReference type="InterPro" id="IPR005119">
    <property type="entry name" value="LysR_subst-bd"/>
</dbReference>
<sequence length="343" mass="38434">MLSLDLNLIPFLVALEETRNVSRAAVKLGVSQPRVSTALGKLRTYFGDPLFVRTSRGMEPTPRAMALIPAAREALVHIERGIVDVQEFDAATTNHTFSIALSDVGEIVFLPKLLQVLAERAPRASVRSQTLPPAELERALEAGEIDLAIGYFPDLGGTNFFQQRLFSHRFICIMRRDHPLAHTPLTLERYLECGHAVVHAAGRSQEVLEKYLDKKRIRRRAALETSHFMSLPFILSRTDLIATVPHAIGFAYAAEHASIMLAEPPLPLPHFDLKQHWHRKYHNDACTKWLRAVVSELFNDALDEWPKARPTPARRAPQPPAQMSKKTVSRPPSGVSCKRTSKV</sequence>
<accession>A0A1X7CLV8</accession>
<name>A0A1X7CLV8_TRICW</name>
<dbReference type="PANTHER" id="PTHR30118">
    <property type="entry name" value="HTH-TYPE TRANSCRIPTIONAL REGULATOR LEUO-RELATED"/>
    <property type="match status" value="1"/>
</dbReference>
<dbReference type="PROSITE" id="PS50931">
    <property type="entry name" value="HTH_LYSR"/>
    <property type="match status" value="1"/>
</dbReference>
<dbReference type="Gene3D" id="1.10.10.10">
    <property type="entry name" value="Winged helix-like DNA-binding domain superfamily/Winged helix DNA-binding domain"/>
    <property type="match status" value="1"/>
</dbReference>
<organism evidence="7 8">
    <name type="scientific">Trinickia caryophylli</name>
    <name type="common">Paraburkholderia caryophylli</name>
    <dbReference type="NCBI Taxonomy" id="28094"/>
    <lineage>
        <taxon>Bacteria</taxon>
        <taxon>Pseudomonadati</taxon>
        <taxon>Pseudomonadota</taxon>
        <taxon>Betaproteobacteria</taxon>
        <taxon>Burkholderiales</taxon>
        <taxon>Burkholderiaceae</taxon>
        <taxon>Trinickia</taxon>
    </lineage>
</organism>
<dbReference type="GO" id="GO:0003700">
    <property type="term" value="F:DNA-binding transcription factor activity"/>
    <property type="evidence" value="ECO:0007669"/>
    <property type="project" value="InterPro"/>
</dbReference>
<keyword evidence="2" id="KW-0805">Transcription regulation</keyword>
<dbReference type="AlphaFoldDB" id="A0A1X7CLV8"/>
<dbReference type="Pfam" id="PF03466">
    <property type="entry name" value="LysR_substrate"/>
    <property type="match status" value="1"/>
</dbReference>
<reference evidence="8" key="1">
    <citation type="submission" date="2017-04" db="EMBL/GenBank/DDBJ databases">
        <authorList>
            <person name="Varghese N."/>
            <person name="Submissions S."/>
        </authorList>
    </citation>
    <scope>NUCLEOTIDE SEQUENCE [LARGE SCALE GENOMIC DNA]</scope>
    <source>
        <strain evidence="8">Ballard 720</strain>
    </source>
</reference>
<evidence type="ECO:0000313" key="8">
    <source>
        <dbReference type="Proteomes" id="UP000192911"/>
    </source>
</evidence>
<keyword evidence="8" id="KW-1185">Reference proteome</keyword>
<evidence type="ECO:0000256" key="5">
    <source>
        <dbReference type="SAM" id="MobiDB-lite"/>
    </source>
</evidence>
<evidence type="ECO:0000256" key="2">
    <source>
        <dbReference type="ARBA" id="ARBA00023015"/>
    </source>
</evidence>
<evidence type="ECO:0000313" key="7">
    <source>
        <dbReference type="EMBL" id="SME98738.1"/>
    </source>
</evidence>
<protein>
    <submittedName>
        <fullName evidence="7">Transcriptional regulator, LysR family</fullName>
    </submittedName>
</protein>
<dbReference type="Gene3D" id="3.40.190.10">
    <property type="entry name" value="Periplasmic binding protein-like II"/>
    <property type="match status" value="2"/>
</dbReference>
<evidence type="ECO:0000256" key="1">
    <source>
        <dbReference type="ARBA" id="ARBA00009437"/>
    </source>
</evidence>
<evidence type="ECO:0000259" key="6">
    <source>
        <dbReference type="PROSITE" id="PS50931"/>
    </source>
</evidence>
<dbReference type="PANTHER" id="PTHR30118:SF15">
    <property type="entry name" value="TRANSCRIPTIONAL REGULATORY PROTEIN"/>
    <property type="match status" value="1"/>
</dbReference>
<dbReference type="SUPFAM" id="SSF53850">
    <property type="entry name" value="Periplasmic binding protein-like II"/>
    <property type="match status" value="1"/>
</dbReference>
<evidence type="ECO:0000256" key="4">
    <source>
        <dbReference type="ARBA" id="ARBA00023163"/>
    </source>
</evidence>
<dbReference type="GO" id="GO:0003677">
    <property type="term" value="F:DNA binding"/>
    <property type="evidence" value="ECO:0007669"/>
    <property type="project" value="UniProtKB-KW"/>
</dbReference>
<dbReference type="EMBL" id="FXAH01000001">
    <property type="protein sequence ID" value="SME98738.1"/>
    <property type="molecule type" value="Genomic_DNA"/>
</dbReference>
<feature type="domain" description="HTH lysR-type" evidence="6">
    <location>
        <begin position="4"/>
        <end position="61"/>
    </location>
</feature>
<proteinExistence type="inferred from homology"/>
<dbReference type="Pfam" id="PF00126">
    <property type="entry name" value="HTH_1"/>
    <property type="match status" value="1"/>
</dbReference>
<dbReference type="InterPro" id="IPR000847">
    <property type="entry name" value="LysR_HTH_N"/>
</dbReference>
<comment type="similarity">
    <text evidence="1">Belongs to the LysR transcriptional regulatory family.</text>
</comment>
<gene>
    <name evidence="7" type="ORF">SAMN06295900_101564</name>
</gene>
<dbReference type="InterPro" id="IPR036388">
    <property type="entry name" value="WH-like_DNA-bd_sf"/>
</dbReference>
<dbReference type="OrthoDB" id="5495633at2"/>
<dbReference type="Proteomes" id="UP000192911">
    <property type="component" value="Unassembled WGS sequence"/>
</dbReference>
<keyword evidence="4" id="KW-0804">Transcription</keyword>
<dbReference type="PRINTS" id="PR00039">
    <property type="entry name" value="HTHLYSR"/>
</dbReference>
<dbReference type="InterPro" id="IPR036390">
    <property type="entry name" value="WH_DNA-bd_sf"/>
</dbReference>
<evidence type="ECO:0000256" key="3">
    <source>
        <dbReference type="ARBA" id="ARBA00023125"/>
    </source>
</evidence>
<dbReference type="CDD" id="cd08459">
    <property type="entry name" value="PBP2_DntR_NahR_LinR_like"/>
    <property type="match status" value="1"/>
</dbReference>
<dbReference type="InterPro" id="IPR050389">
    <property type="entry name" value="LysR-type_TF"/>
</dbReference>
<dbReference type="SUPFAM" id="SSF46785">
    <property type="entry name" value="Winged helix' DNA-binding domain"/>
    <property type="match status" value="1"/>
</dbReference>
<keyword evidence="3" id="KW-0238">DNA-binding</keyword>